<dbReference type="PIRSF" id="PIRSF016636">
    <property type="entry name" value="AlgI_DltB"/>
    <property type="match status" value="1"/>
</dbReference>
<evidence type="ECO:0000313" key="9">
    <source>
        <dbReference type="EMBL" id="TXD68014.1"/>
    </source>
</evidence>
<feature type="transmembrane region" description="Helical" evidence="8">
    <location>
        <begin position="314"/>
        <end position="345"/>
    </location>
</feature>
<protein>
    <submittedName>
        <fullName evidence="9">MBOAT family protein</fullName>
    </submittedName>
</protein>
<keyword evidence="5 8" id="KW-1133">Transmembrane helix</keyword>
<keyword evidence="7" id="KW-0012">Acyltransferase</keyword>
<name>A0A5C6YLE6_9FLAO</name>
<dbReference type="EMBL" id="VORU01000016">
    <property type="protein sequence ID" value="TXD68014.1"/>
    <property type="molecule type" value="Genomic_DNA"/>
</dbReference>
<dbReference type="Proteomes" id="UP000321945">
    <property type="component" value="Unassembled WGS sequence"/>
</dbReference>
<feature type="transmembrane region" description="Helical" evidence="8">
    <location>
        <begin position="79"/>
        <end position="97"/>
    </location>
</feature>
<evidence type="ECO:0000256" key="2">
    <source>
        <dbReference type="ARBA" id="ARBA00010323"/>
    </source>
</evidence>
<feature type="transmembrane region" description="Helical" evidence="8">
    <location>
        <begin position="153"/>
        <end position="171"/>
    </location>
</feature>
<dbReference type="InterPro" id="IPR004299">
    <property type="entry name" value="MBOAT_fam"/>
</dbReference>
<dbReference type="PANTHER" id="PTHR13285:SF18">
    <property type="entry name" value="PROTEIN-CYSTEINE N-PALMITOYLTRANSFERASE RASP"/>
    <property type="match status" value="1"/>
</dbReference>
<accession>A0A5C6YLE6</accession>
<evidence type="ECO:0000256" key="4">
    <source>
        <dbReference type="ARBA" id="ARBA00022692"/>
    </source>
</evidence>
<evidence type="ECO:0000256" key="7">
    <source>
        <dbReference type="PIRNR" id="PIRNR016636"/>
    </source>
</evidence>
<keyword evidence="7" id="KW-0808">Transferase</keyword>
<evidence type="ECO:0000256" key="8">
    <source>
        <dbReference type="SAM" id="Phobius"/>
    </source>
</evidence>
<dbReference type="PIRSF" id="PIRSF500217">
    <property type="entry name" value="AlgI"/>
    <property type="match status" value="1"/>
</dbReference>
<dbReference type="OrthoDB" id="9805788at2"/>
<reference evidence="9 10" key="1">
    <citation type="submission" date="2019-08" db="EMBL/GenBank/DDBJ databases">
        <title>Genome of Aequorivita lipolytica Y10-2 (type strain).</title>
        <authorList>
            <person name="Bowman J.P."/>
        </authorList>
    </citation>
    <scope>NUCLEOTIDE SEQUENCE [LARGE SCALE GENOMIC DNA]</scope>
    <source>
        <strain evidence="9 10">Y10-2</strain>
    </source>
</reference>
<keyword evidence="6 7" id="KW-0472">Membrane</keyword>
<dbReference type="AlphaFoldDB" id="A0A5C6YLE6"/>
<dbReference type="GO" id="GO:0016746">
    <property type="term" value="F:acyltransferase activity"/>
    <property type="evidence" value="ECO:0007669"/>
    <property type="project" value="UniProtKB-KW"/>
</dbReference>
<dbReference type="InterPro" id="IPR051085">
    <property type="entry name" value="MB_O-acyltransferase"/>
</dbReference>
<dbReference type="PANTHER" id="PTHR13285">
    <property type="entry name" value="ACYLTRANSFERASE"/>
    <property type="match status" value="1"/>
</dbReference>
<feature type="transmembrane region" description="Helical" evidence="8">
    <location>
        <begin position="227"/>
        <end position="245"/>
    </location>
</feature>
<comment type="similarity">
    <text evidence="2 7">Belongs to the membrane-bound acyltransferase family.</text>
</comment>
<feature type="transmembrane region" description="Helical" evidence="8">
    <location>
        <begin position="117"/>
        <end position="133"/>
    </location>
</feature>
<feature type="transmembrane region" description="Helical" evidence="8">
    <location>
        <begin position="47"/>
        <end position="67"/>
    </location>
</feature>
<gene>
    <name evidence="9" type="ORF">ESV24_13975</name>
</gene>
<sequence length="476" mass="55826">MLFNSFSFGLFLPITLLLYWAVGFKRIKAQNTILLVASYFFYGLWDWRFLFLIVASSLVDYFAAIAIKSSESVSKQKRYLYSSIIWNLGVLFLFKYYNFFIDEFALLFSMQQGEYGFSTLNLILPIGLSFYTFQTMSYTIDVYKNRIAPTKNLLNFLCFVSFFPQLVAGPIEKASDLLPQFKNKRSFDSIEVKEGLRQILWGLFKKMVIADNAAYMVNMVYASPENYGSLSLLYVSVLFFFQIYGDFSGYSDIAIGSAKLFGFKLSKNFNIPYLAKSVTEFWQRWHITLTRWFSDYVYFPIIQKNLRSSTRRNLAIFFTMMLIGLWHGANWTFIIFGVFHGFLIILERTPLSTDRKSTIFHSALLPNFIVPIFSFVFITVSCILFRSPNIDAAWLILKRIFSIIPSEKIALLIDKKFVVFLLLMITVEVLTRFKSFPLTKLDQYFNRPTRWLIYYILIIVIFLYAGFKEDFIYFQF</sequence>
<keyword evidence="4 8" id="KW-0812">Transmembrane</keyword>
<feature type="transmembrane region" description="Helical" evidence="8">
    <location>
        <begin position="365"/>
        <end position="388"/>
    </location>
</feature>
<feature type="transmembrane region" description="Helical" evidence="8">
    <location>
        <begin position="409"/>
        <end position="431"/>
    </location>
</feature>
<keyword evidence="10" id="KW-1185">Reference proteome</keyword>
<dbReference type="GO" id="GO:0042121">
    <property type="term" value="P:alginic acid biosynthetic process"/>
    <property type="evidence" value="ECO:0007669"/>
    <property type="project" value="InterPro"/>
</dbReference>
<comment type="caution">
    <text evidence="9">The sequence shown here is derived from an EMBL/GenBank/DDBJ whole genome shotgun (WGS) entry which is preliminary data.</text>
</comment>
<evidence type="ECO:0000256" key="6">
    <source>
        <dbReference type="ARBA" id="ARBA00023136"/>
    </source>
</evidence>
<feature type="transmembrane region" description="Helical" evidence="8">
    <location>
        <begin position="451"/>
        <end position="467"/>
    </location>
</feature>
<evidence type="ECO:0000313" key="10">
    <source>
        <dbReference type="Proteomes" id="UP000321945"/>
    </source>
</evidence>
<evidence type="ECO:0000256" key="1">
    <source>
        <dbReference type="ARBA" id="ARBA00004651"/>
    </source>
</evidence>
<comment type="subcellular location">
    <subcellularLocation>
        <location evidence="1">Cell membrane</location>
        <topology evidence="1">Multi-pass membrane protein</topology>
    </subcellularLocation>
</comment>
<evidence type="ECO:0000256" key="5">
    <source>
        <dbReference type="ARBA" id="ARBA00022989"/>
    </source>
</evidence>
<dbReference type="InterPro" id="IPR028362">
    <property type="entry name" value="AlgI"/>
</dbReference>
<dbReference type="RefSeq" id="WP_111817029.1">
    <property type="nucleotide sequence ID" value="NZ_CBCRZQ010000014.1"/>
</dbReference>
<organism evidence="9 10">
    <name type="scientific">Aequorivita lipolytica</name>
    <dbReference type="NCBI Taxonomy" id="153267"/>
    <lineage>
        <taxon>Bacteria</taxon>
        <taxon>Pseudomonadati</taxon>
        <taxon>Bacteroidota</taxon>
        <taxon>Flavobacteriia</taxon>
        <taxon>Flavobacteriales</taxon>
        <taxon>Flavobacteriaceae</taxon>
        <taxon>Aequorivita</taxon>
    </lineage>
</organism>
<evidence type="ECO:0000256" key="3">
    <source>
        <dbReference type="ARBA" id="ARBA00022475"/>
    </source>
</evidence>
<proteinExistence type="inferred from homology"/>
<dbReference type="InterPro" id="IPR024194">
    <property type="entry name" value="Ac/AlaTfrase_AlgI/DltB"/>
</dbReference>
<dbReference type="GO" id="GO:0005886">
    <property type="term" value="C:plasma membrane"/>
    <property type="evidence" value="ECO:0007669"/>
    <property type="project" value="UniProtKB-SubCell"/>
</dbReference>
<keyword evidence="3 7" id="KW-1003">Cell membrane</keyword>
<dbReference type="Pfam" id="PF03062">
    <property type="entry name" value="MBOAT"/>
    <property type="match status" value="1"/>
</dbReference>